<reference evidence="2 3" key="1">
    <citation type="submission" date="2020-09" db="EMBL/GenBank/DDBJ databases">
        <title>De no assembly of potato wild relative species, Solanum commersonii.</title>
        <authorList>
            <person name="Cho K."/>
        </authorList>
    </citation>
    <scope>NUCLEOTIDE SEQUENCE [LARGE SCALE GENOMIC DNA]</scope>
    <source>
        <strain evidence="2">LZ3.2</strain>
        <tissue evidence="2">Leaf</tissue>
    </source>
</reference>
<dbReference type="OrthoDB" id="10586006at2759"/>
<name>A0A9J5YSG7_SOLCO</name>
<keyword evidence="3" id="KW-1185">Reference proteome</keyword>
<gene>
    <name evidence="2" type="ORF">H5410_034827</name>
</gene>
<proteinExistence type="predicted"/>
<dbReference type="AlphaFoldDB" id="A0A9J5YSG7"/>
<organism evidence="2 3">
    <name type="scientific">Solanum commersonii</name>
    <name type="common">Commerson's wild potato</name>
    <name type="synonym">Commerson's nightshade</name>
    <dbReference type="NCBI Taxonomy" id="4109"/>
    <lineage>
        <taxon>Eukaryota</taxon>
        <taxon>Viridiplantae</taxon>
        <taxon>Streptophyta</taxon>
        <taxon>Embryophyta</taxon>
        <taxon>Tracheophyta</taxon>
        <taxon>Spermatophyta</taxon>
        <taxon>Magnoliopsida</taxon>
        <taxon>eudicotyledons</taxon>
        <taxon>Gunneridae</taxon>
        <taxon>Pentapetalae</taxon>
        <taxon>asterids</taxon>
        <taxon>lamiids</taxon>
        <taxon>Solanales</taxon>
        <taxon>Solanaceae</taxon>
        <taxon>Solanoideae</taxon>
        <taxon>Solaneae</taxon>
        <taxon>Solanum</taxon>
    </lineage>
</organism>
<accession>A0A9J5YSG7</accession>
<feature type="region of interest" description="Disordered" evidence="1">
    <location>
        <begin position="228"/>
        <end position="247"/>
    </location>
</feature>
<evidence type="ECO:0000313" key="3">
    <source>
        <dbReference type="Proteomes" id="UP000824120"/>
    </source>
</evidence>
<dbReference type="EMBL" id="JACXVP010000006">
    <property type="protein sequence ID" value="KAG5603457.1"/>
    <property type="molecule type" value="Genomic_DNA"/>
</dbReference>
<comment type="caution">
    <text evidence="2">The sequence shown here is derived from an EMBL/GenBank/DDBJ whole genome shotgun (WGS) entry which is preliminary data.</text>
</comment>
<dbReference type="Proteomes" id="UP000824120">
    <property type="component" value="Chromosome 6"/>
</dbReference>
<sequence>MPNTQDNITTSGSSSVATEKSPLIDIHHPFFLHSSDAPGMTLRETFMAPTISPDSSSFMVGNMSSSRNGKQVQRYPPAAQKGKYYLSKDEQHTSSYQVSETKPEIQTKKSKFTHDKSYQGQVRENGVVLQDEVDGHTSMDLNFVQQHMSKDQFMDKFNQMKIGEASGNDGNSAINANAVAELSCIYTRSFIDEYNQKISHIIFINFFQAMTLVIVTNKRALSLKKKTDPISSNSELNHKAPMSTVNPGLLSSSRRHPLCDMLDAEGIEGGIDPESSVWITTFQTN</sequence>
<evidence type="ECO:0000256" key="1">
    <source>
        <dbReference type="SAM" id="MobiDB-lite"/>
    </source>
</evidence>
<protein>
    <submittedName>
        <fullName evidence="2">Uncharacterized protein</fullName>
    </submittedName>
</protein>
<evidence type="ECO:0000313" key="2">
    <source>
        <dbReference type="EMBL" id="KAG5603457.1"/>
    </source>
</evidence>